<organism evidence="2 3">
    <name type="scientific">Gonium pectorale</name>
    <name type="common">Green alga</name>
    <dbReference type="NCBI Taxonomy" id="33097"/>
    <lineage>
        <taxon>Eukaryota</taxon>
        <taxon>Viridiplantae</taxon>
        <taxon>Chlorophyta</taxon>
        <taxon>core chlorophytes</taxon>
        <taxon>Chlorophyceae</taxon>
        <taxon>CS clade</taxon>
        <taxon>Chlamydomonadales</taxon>
        <taxon>Volvocaceae</taxon>
        <taxon>Gonium</taxon>
    </lineage>
</organism>
<feature type="compositionally biased region" description="Basic residues" evidence="1">
    <location>
        <begin position="92"/>
        <end position="101"/>
    </location>
</feature>
<evidence type="ECO:0000313" key="2">
    <source>
        <dbReference type="EMBL" id="KXZ48713.1"/>
    </source>
</evidence>
<feature type="region of interest" description="Disordered" evidence="1">
    <location>
        <begin position="1"/>
        <end position="144"/>
    </location>
</feature>
<sequence>MPPRLPLFRRAPRCRRQAAEGPVFLGPRKRNKVNYNIDKKLESSSDDDSDASDDGGDGKGNGKGKDKAKGGEGAAAGEGSQEGGAEGEDGGKKKRRRRRASKRDGSAAPAEGEEGAGGAAAVAGEEGGKKAKPKGRPQSVSWSRAEVKALEDRLVGMGPGRWEEMYAQMQPFKRSLEEVRDAGRELWTLLQVASSLAAERRKKQDADRRAAVMAASAAAAQQQAKAEAGTEAGAGSEVRVKPEPVMVKIETGVEVELGVLEERPAGGAPGSTPAAAPPPDEFEQQLAADANNLILSIRPVMAAPAAVKRLLKEATESIRHASSMAELASLMRPKLQHLQAAAQQREQPREGEGQAEKAVEKLEAGADGEKATAGSGGSGPGGSPGAMRAAHVHILPSAQLPGWWSRADDEALLLATAQVGYTPGHPRRTVEYALRNPPLCSKAALRQPPPEQQPAGQEGAVDGAAAPAAEGAKPAPAADGDQPMAEAGTTGAEAAGGANLSVE</sequence>
<feature type="region of interest" description="Disordered" evidence="1">
    <location>
        <begin position="441"/>
        <end position="503"/>
    </location>
</feature>
<feature type="compositionally biased region" description="Gly residues" evidence="1">
    <location>
        <begin position="374"/>
        <end position="384"/>
    </location>
</feature>
<feature type="region of interest" description="Disordered" evidence="1">
    <location>
        <begin position="261"/>
        <end position="287"/>
    </location>
</feature>
<comment type="caution">
    <text evidence="2">The sequence shown here is derived from an EMBL/GenBank/DDBJ whole genome shotgun (WGS) entry which is preliminary data.</text>
</comment>
<proteinExistence type="predicted"/>
<gene>
    <name evidence="2" type="ORF">GPECTOR_26g616</name>
</gene>
<feature type="compositionally biased region" description="Acidic residues" evidence="1">
    <location>
        <begin position="44"/>
        <end position="55"/>
    </location>
</feature>
<protein>
    <submittedName>
        <fullName evidence="2">Uncharacterized protein</fullName>
    </submittedName>
</protein>
<feature type="region of interest" description="Disordered" evidence="1">
    <location>
        <begin position="337"/>
        <end position="356"/>
    </location>
</feature>
<feature type="compositionally biased region" description="Gly residues" evidence="1">
    <location>
        <begin position="71"/>
        <end position="84"/>
    </location>
</feature>
<keyword evidence="3" id="KW-1185">Reference proteome</keyword>
<dbReference type="EMBL" id="LSYV01000027">
    <property type="protein sequence ID" value="KXZ48713.1"/>
    <property type="molecule type" value="Genomic_DNA"/>
</dbReference>
<evidence type="ECO:0000256" key="1">
    <source>
        <dbReference type="SAM" id="MobiDB-lite"/>
    </source>
</evidence>
<dbReference type="AlphaFoldDB" id="A0A150GFZ7"/>
<feature type="compositionally biased region" description="Basic and acidic residues" evidence="1">
    <location>
        <begin position="346"/>
        <end position="356"/>
    </location>
</feature>
<feature type="region of interest" description="Disordered" evidence="1">
    <location>
        <begin position="364"/>
        <end position="387"/>
    </location>
</feature>
<accession>A0A150GFZ7</accession>
<feature type="compositionally biased region" description="Low complexity" evidence="1">
    <location>
        <begin position="453"/>
        <end position="503"/>
    </location>
</feature>
<reference evidence="3" key="1">
    <citation type="journal article" date="2016" name="Nat. Commun.">
        <title>The Gonium pectorale genome demonstrates co-option of cell cycle regulation during the evolution of multicellularity.</title>
        <authorList>
            <person name="Hanschen E.R."/>
            <person name="Marriage T.N."/>
            <person name="Ferris P.J."/>
            <person name="Hamaji T."/>
            <person name="Toyoda A."/>
            <person name="Fujiyama A."/>
            <person name="Neme R."/>
            <person name="Noguchi H."/>
            <person name="Minakuchi Y."/>
            <person name="Suzuki M."/>
            <person name="Kawai-Toyooka H."/>
            <person name="Smith D.R."/>
            <person name="Sparks H."/>
            <person name="Anderson J."/>
            <person name="Bakaric R."/>
            <person name="Luria V."/>
            <person name="Karger A."/>
            <person name="Kirschner M.W."/>
            <person name="Durand P.M."/>
            <person name="Michod R.E."/>
            <person name="Nozaki H."/>
            <person name="Olson B.J."/>
        </authorList>
    </citation>
    <scope>NUCLEOTIDE SEQUENCE [LARGE SCALE GENOMIC DNA]</scope>
    <source>
        <strain evidence="3">NIES-2863</strain>
    </source>
</reference>
<dbReference type="Proteomes" id="UP000075714">
    <property type="component" value="Unassembled WGS sequence"/>
</dbReference>
<name>A0A150GFZ7_GONPE</name>
<evidence type="ECO:0000313" key="3">
    <source>
        <dbReference type="Proteomes" id="UP000075714"/>
    </source>
</evidence>